<accession>A0ABX1TJI6</accession>
<evidence type="ECO:0000313" key="4">
    <source>
        <dbReference type="EMBL" id="NMQ18872.1"/>
    </source>
</evidence>
<dbReference type="Proteomes" id="UP000760480">
    <property type="component" value="Unassembled WGS sequence"/>
</dbReference>
<evidence type="ECO:0000313" key="5">
    <source>
        <dbReference type="Proteomes" id="UP000760480"/>
    </source>
</evidence>
<dbReference type="Gene3D" id="2.40.50.100">
    <property type="match status" value="1"/>
</dbReference>
<dbReference type="InterPro" id="IPR006143">
    <property type="entry name" value="RND_pump_MFP"/>
</dbReference>
<comment type="similarity">
    <text evidence="1">Belongs to the membrane fusion protein (MFP) (TC 8.A.1) family.</text>
</comment>
<comment type="caution">
    <text evidence="4">The sequence shown here is derived from an EMBL/GenBank/DDBJ whole genome shotgun (WGS) entry which is preliminary data.</text>
</comment>
<dbReference type="InterPro" id="IPR058625">
    <property type="entry name" value="MdtA-like_BSH"/>
</dbReference>
<gene>
    <name evidence="4" type="ORF">E4P82_06410</name>
</gene>
<keyword evidence="2" id="KW-0732">Signal</keyword>
<dbReference type="SUPFAM" id="SSF111369">
    <property type="entry name" value="HlyD-like secretion proteins"/>
    <property type="match status" value="1"/>
</dbReference>
<dbReference type="Gene3D" id="2.40.30.170">
    <property type="match status" value="1"/>
</dbReference>
<protein>
    <submittedName>
        <fullName evidence="4">Efflux RND transporter periplasmic adaptor subunit</fullName>
    </submittedName>
</protein>
<evidence type="ECO:0000259" key="3">
    <source>
        <dbReference type="Pfam" id="PF25917"/>
    </source>
</evidence>
<dbReference type="Gene3D" id="1.10.287.470">
    <property type="entry name" value="Helix hairpin bin"/>
    <property type="match status" value="1"/>
</dbReference>
<proteinExistence type="inferred from homology"/>
<feature type="signal peptide" evidence="2">
    <location>
        <begin position="1"/>
        <end position="19"/>
    </location>
</feature>
<name>A0ABX1TJI6_9GAMM</name>
<evidence type="ECO:0000256" key="2">
    <source>
        <dbReference type="SAM" id="SignalP"/>
    </source>
</evidence>
<sequence>MSRLSLSIFGLLLCAIALAQGVAPVEVGVRPLREVAIPDRGTAPASVIAPNDSRIAAEVTAKVARVYAEVGGTVKAGQPLLELDATDYRLALAQADAQVSAARARVALAEQRLRQALSLRKKQFVSDDTVLELQTGVQAAEADLDVTQAQRAVAARNVEKCRILAPFTGVVLERQAQVGATAAPGTTLLRLVDLAPPEIEAQIQAAQADELPAATEIVFESQGKSYPARLLRLSPVVDVAARTRVARLLFSDSAAPAGSSGTLRWLAPGVLLPPELLVKRDQTLGAFVVENGHARFLPAPAAQEGRPFAMALSPETPMVVRGQQGLTDGQAVTITDGTR</sequence>
<feature type="domain" description="Multidrug resistance protein MdtA-like barrel-sandwich hybrid" evidence="3">
    <location>
        <begin position="55"/>
        <end position="190"/>
    </location>
</feature>
<feature type="chain" id="PRO_5046836281" evidence="2">
    <location>
        <begin position="20"/>
        <end position="339"/>
    </location>
</feature>
<evidence type="ECO:0000256" key="1">
    <source>
        <dbReference type="ARBA" id="ARBA00009477"/>
    </source>
</evidence>
<keyword evidence="5" id="KW-1185">Reference proteome</keyword>
<dbReference type="Pfam" id="PF25917">
    <property type="entry name" value="BSH_RND"/>
    <property type="match status" value="1"/>
</dbReference>
<dbReference type="EMBL" id="SPMZ01000016">
    <property type="protein sequence ID" value="NMQ18872.1"/>
    <property type="molecule type" value="Genomic_DNA"/>
</dbReference>
<reference evidence="4 5" key="1">
    <citation type="submission" date="2019-03" db="EMBL/GenBank/DDBJ databases">
        <title>Metabolic reconstructions from genomes of highly enriched 'Candidatus Accumulibacter' and 'Candidatus Competibacter' bioreactor populations.</title>
        <authorList>
            <person name="Annavajhala M.K."/>
            <person name="Welles L."/>
            <person name="Abbas B."/>
            <person name="Sorokin D."/>
            <person name="Park H."/>
            <person name="Van Loosdrecht M."/>
            <person name="Chandran K."/>
        </authorList>
    </citation>
    <scope>NUCLEOTIDE SEQUENCE [LARGE SCALE GENOMIC DNA]</scope>
    <source>
        <strain evidence="4 5">SBR_G</strain>
    </source>
</reference>
<organism evidence="4 5">
    <name type="scientific">Candidatus Competibacter phosphatis</name>
    <dbReference type="NCBI Taxonomy" id="221280"/>
    <lineage>
        <taxon>Bacteria</taxon>
        <taxon>Pseudomonadati</taxon>
        <taxon>Pseudomonadota</taxon>
        <taxon>Gammaproteobacteria</taxon>
        <taxon>Candidatus Competibacteraceae</taxon>
        <taxon>Candidatus Competibacter</taxon>
    </lineage>
</organism>
<dbReference type="PANTHER" id="PTHR30469:SF15">
    <property type="entry name" value="HLYD FAMILY OF SECRETION PROTEINS"/>
    <property type="match status" value="1"/>
</dbReference>
<dbReference type="PANTHER" id="PTHR30469">
    <property type="entry name" value="MULTIDRUG RESISTANCE PROTEIN MDTA"/>
    <property type="match status" value="1"/>
</dbReference>
<dbReference type="NCBIfam" id="TIGR01730">
    <property type="entry name" value="RND_mfp"/>
    <property type="match status" value="1"/>
</dbReference>
<dbReference type="RefSeq" id="WP_169248122.1">
    <property type="nucleotide sequence ID" value="NZ_SPMZ01000016.1"/>
</dbReference>